<dbReference type="GeneTree" id="ENSGT01150000290241"/>
<dbReference type="AlphaFoldDB" id="A0A7N6AN62"/>
<reference evidence="2" key="3">
    <citation type="submission" date="2025-09" db="UniProtKB">
        <authorList>
            <consortium name="Ensembl"/>
        </authorList>
    </citation>
    <scope>IDENTIFICATION</scope>
</reference>
<dbReference type="Ensembl" id="ENSATET00000046705.1">
    <property type="protein sequence ID" value="ENSATEP00000050586.1"/>
    <property type="gene ID" value="ENSATEG00000026943.1"/>
</dbReference>
<dbReference type="PROSITE" id="PS50209">
    <property type="entry name" value="CARD"/>
    <property type="match status" value="1"/>
</dbReference>
<name>A0A7N6AN62_ANATE</name>
<dbReference type="Pfam" id="PF00619">
    <property type="entry name" value="CARD"/>
    <property type="match status" value="1"/>
</dbReference>
<dbReference type="InParanoid" id="A0A7N6AN62"/>
<sequence>MFSVWLLSARTQFVHRVSETLLDQLLKTLLECRVITEDEVEEVAETEIRAVKAQMLIDTVRRKGSKASSALIAALWEEAPRLSTELKLIPGRHSGCQCNLLHTTQTSSVVFSF</sequence>
<dbReference type="Gene3D" id="1.10.533.10">
    <property type="entry name" value="Death Domain, Fas"/>
    <property type="match status" value="1"/>
</dbReference>
<evidence type="ECO:0000313" key="2">
    <source>
        <dbReference type="Ensembl" id="ENSATEP00000050586.1"/>
    </source>
</evidence>
<dbReference type="OrthoDB" id="8891580at2759"/>
<evidence type="ECO:0000259" key="1">
    <source>
        <dbReference type="PROSITE" id="PS50209"/>
    </source>
</evidence>
<keyword evidence="3" id="KW-1185">Reference proteome</keyword>
<organism evidence="2 3">
    <name type="scientific">Anabas testudineus</name>
    <name type="common">Climbing perch</name>
    <name type="synonym">Anthias testudineus</name>
    <dbReference type="NCBI Taxonomy" id="64144"/>
    <lineage>
        <taxon>Eukaryota</taxon>
        <taxon>Metazoa</taxon>
        <taxon>Chordata</taxon>
        <taxon>Craniata</taxon>
        <taxon>Vertebrata</taxon>
        <taxon>Euteleostomi</taxon>
        <taxon>Actinopterygii</taxon>
        <taxon>Neopterygii</taxon>
        <taxon>Teleostei</taxon>
        <taxon>Neoteleostei</taxon>
        <taxon>Acanthomorphata</taxon>
        <taxon>Anabantaria</taxon>
        <taxon>Anabantiformes</taxon>
        <taxon>Anabantoidei</taxon>
        <taxon>Anabantidae</taxon>
        <taxon>Anabas</taxon>
    </lineage>
</organism>
<dbReference type="InterPro" id="IPR011029">
    <property type="entry name" value="DEATH-like_dom_sf"/>
</dbReference>
<dbReference type="InterPro" id="IPR001315">
    <property type="entry name" value="CARD"/>
</dbReference>
<accession>A0A7N6AN62</accession>
<reference evidence="2" key="2">
    <citation type="submission" date="2025-08" db="UniProtKB">
        <authorList>
            <consortium name="Ensembl"/>
        </authorList>
    </citation>
    <scope>IDENTIFICATION</scope>
</reference>
<protein>
    <recommendedName>
        <fullName evidence="1">CARD domain-containing protein</fullName>
    </recommendedName>
</protein>
<dbReference type="GO" id="GO:0042981">
    <property type="term" value="P:regulation of apoptotic process"/>
    <property type="evidence" value="ECO:0007669"/>
    <property type="project" value="InterPro"/>
</dbReference>
<proteinExistence type="predicted"/>
<feature type="domain" description="CARD" evidence="1">
    <location>
        <begin position="6"/>
        <end position="90"/>
    </location>
</feature>
<evidence type="ECO:0000313" key="3">
    <source>
        <dbReference type="Proteomes" id="UP000265040"/>
    </source>
</evidence>
<dbReference type="Proteomes" id="UP000265040">
    <property type="component" value="Chromosome 2"/>
</dbReference>
<dbReference type="SUPFAM" id="SSF47986">
    <property type="entry name" value="DEATH domain"/>
    <property type="match status" value="1"/>
</dbReference>
<reference evidence="2" key="1">
    <citation type="submission" date="2021-04" db="EMBL/GenBank/DDBJ databases">
        <authorList>
            <consortium name="Wellcome Sanger Institute Data Sharing"/>
        </authorList>
    </citation>
    <scope>NUCLEOTIDE SEQUENCE [LARGE SCALE GENOMIC DNA]</scope>
</reference>